<feature type="transmembrane region" description="Helical" evidence="6">
    <location>
        <begin position="193"/>
        <end position="210"/>
    </location>
</feature>
<feature type="transmembrane region" description="Helical" evidence="6">
    <location>
        <begin position="145"/>
        <end position="163"/>
    </location>
</feature>
<feature type="transmembrane region" description="Helical" evidence="6">
    <location>
        <begin position="13"/>
        <end position="31"/>
    </location>
</feature>
<feature type="transmembrane region" description="Helical" evidence="6">
    <location>
        <begin position="62"/>
        <end position="80"/>
    </location>
</feature>
<evidence type="ECO:0000313" key="8">
    <source>
        <dbReference type="EMBL" id="SFJ62010.1"/>
    </source>
</evidence>
<dbReference type="EMBL" id="FOSC01000004">
    <property type="protein sequence ID" value="SFJ62010.1"/>
    <property type="molecule type" value="Genomic_DNA"/>
</dbReference>
<dbReference type="Gene3D" id="1.20.950.20">
    <property type="entry name" value="Transmembrane di-heme cytochromes, Chain C"/>
    <property type="match status" value="1"/>
</dbReference>
<evidence type="ECO:0000256" key="2">
    <source>
        <dbReference type="ARBA" id="ARBA00022475"/>
    </source>
</evidence>
<keyword evidence="9" id="KW-1185">Reference proteome</keyword>
<dbReference type="InterPro" id="IPR011577">
    <property type="entry name" value="Cyt_b561_bac/Ni-Hgenase"/>
</dbReference>
<dbReference type="SUPFAM" id="SSF81342">
    <property type="entry name" value="Transmembrane di-heme cytochromes"/>
    <property type="match status" value="1"/>
</dbReference>
<dbReference type="PANTHER" id="PTHR30485:SF2">
    <property type="entry name" value="BLL0597 PROTEIN"/>
    <property type="match status" value="1"/>
</dbReference>
<dbReference type="GO" id="GO:0005886">
    <property type="term" value="C:plasma membrane"/>
    <property type="evidence" value="ECO:0007669"/>
    <property type="project" value="UniProtKB-SubCell"/>
</dbReference>
<sequence>MKTIRLWDVPTRLFHWLLVLAVVGSVVTIKLGSSWMDWHERFGLAVIGLLSFRLVWGVAGSTYARFTGFVPGPGAVVAYLRGQWQGVGHNPLGALSVLALIGLFGFQAVTGLFANDDIAFDGPLASLVSSGWSNTLSSWHRQAEWYLYGLVALHVLAVMYYTHVKKDNLVRPMVTGRKVVPGEQAEDAKGGGWLAFIVAVAIAAGVVWVANGGLVPPPPPTQDLGW</sequence>
<organism evidence="8 9">
    <name type="scientific">Marinobacter persicus</name>
    <dbReference type="NCBI Taxonomy" id="930118"/>
    <lineage>
        <taxon>Bacteria</taxon>
        <taxon>Pseudomonadati</taxon>
        <taxon>Pseudomonadota</taxon>
        <taxon>Gammaproteobacteria</taxon>
        <taxon>Pseudomonadales</taxon>
        <taxon>Marinobacteraceae</taxon>
        <taxon>Marinobacter</taxon>
    </lineage>
</organism>
<evidence type="ECO:0000256" key="5">
    <source>
        <dbReference type="ARBA" id="ARBA00023136"/>
    </source>
</evidence>
<evidence type="ECO:0000259" key="7">
    <source>
        <dbReference type="Pfam" id="PF01292"/>
    </source>
</evidence>
<comment type="subcellular location">
    <subcellularLocation>
        <location evidence="1">Cell membrane</location>
        <topology evidence="1">Multi-pass membrane protein</topology>
    </subcellularLocation>
</comment>
<feature type="domain" description="Cytochrome b561 bacterial/Ni-hydrogenase" evidence="7">
    <location>
        <begin position="7"/>
        <end position="176"/>
    </location>
</feature>
<dbReference type="Pfam" id="PF01292">
    <property type="entry name" value="Ni_hydr_CYTB"/>
    <property type="match status" value="1"/>
</dbReference>
<evidence type="ECO:0000313" key="9">
    <source>
        <dbReference type="Proteomes" id="UP000199445"/>
    </source>
</evidence>
<dbReference type="InterPro" id="IPR016174">
    <property type="entry name" value="Di-haem_cyt_TM"/>
</dbReference>
<reference evidence="8 9" key="1">
    <citation type="submission" date="2016-10" db="EMBL/GenBank/DDBJ databases">
        <authorList>
            <person name="de Groot N.N."/>
        </authorList>
    </citation>
    <scope>NUCLEOTIDE SEQUENCE [LARGE SCALE GENOMIC DNA]</scope>
    <source>
        <strain evidence="8 9">IBRC-M 10445</strain>
    </source>
</reference>
<feature type="transmembrane region" description="Helical" evidence="6">
    <location>
        <begin position="92"/>
        <end position="114"/>
    </location>
</feature>
<keyword evidence="5 6" id="KW-0472">Membrane</keyword>
<keyword evidence="2" id="KW-1003">Cell membrane</keyword>
<dbReference type="GO" id="GO:0022904">
    <property type="term" value="P:respiratory electron transport chain"/>
    <property type="evidence" value="ECO:0007669"/>
    <property type="project" value="InterPro"/>
</dbReference>
<evidence type="ECO:0000256" key="4">
    <source>
        <dbReference type="ARBA" id="ARBA00022989"/>
    </source>
</evidence>
<dbReference type="Proteomes" id="UP000199445">
    <property type="component" value="Unassembled WGS sequence"/>
</dbReference>
<accession>A0A1I3SUI9</accession>
<protein>
    <submittedName>
        <fullName evidence="8">Cytochrome b</fullName>
    </submittedName>
</protein>
<dbReference type="RefSeq" id="WP_091702744.1">
    <property type="nucleotide sequence ID" value="NZ_BMYN01000001.1"/>
</dbReference>
<evidence type="ECO:0000256" key="3">
    <source>
        <dbReference type="ARBA" id="ARBA00022692"/>
    </source>
</evidence>
<dbReference type="AlphaFoldDB" id="A0A1I3SUI9"/>
<dbReference type="OrthoDB" id="196472at2"/>
<name>A0A1I3SUI9_9GAMM</name>
<evidence type="ECO:0000256" key="1">
    <source>
        <dbReference type="ARBA" id="ARBA00004651"/>
    </source>
</evidence>
<keyword evidence="4 6" id="KW-1133">Transmembrane helix</keyword>
<evidence type="ECO:0000256" key="6">
    <source>
        <dbReference type="SAM" id="Phobius"/>
    </source>
</evidence>
<dbReference type="InterPro" id="IPR051542">
    <property type="entry name" value="Hydrogenase_cytochrome"/>
</dbReference>
<dbReference type="GO" id="GO:0020037">
    <property type="term" value="F:heme binding"/>
    <property type="evidence" value="ECO:0007669"/>
    <property type="project" value="TreeGrafter"/>
</dbReference>
<dbReference type="PANTHER" id="PTHR30485">
    <property type="entry name" value="NI/FE-HYDROGENASE 1 B-TYPE CYTOCHROME SUBUNIT"/>
    <property type="match status" value="1"/>
</dbReference>
<proteinExistence type="predicted"/>
<gene>
    <name evidence="8" type="ORF">SAMN05216429_10485</name>
</gene>
<dbReference type="GO" id="GO:0009055">
    <property type="term" value="F:electron transfer activity"/>
    <property type="evidence" value="ECO:0007669"/>
    <property type="project" value="InterPro"/>
</dbReference>
<keyword evidence="3 6" id="KW-0812">Transmembrane</keyword>